<organism evidence="2 3">
    <name type="scientific">Psophocarpus tetragonolobus</name>
    <name type="common">Winged bean</name>
    <name type="synonym">Dolichos tetragonolobus</name>
    <dbReference type="NCBI Taxonomy" id="3891"/>
    <lineage>
        <taxon>Eukaryota</taxon>
        <taxon>Viridiplantae</taxon>
        <taxon>Streptophyta</taxon>
        <taxon>Embryophyta</taxon>
        <taxon>Tracheophyta</taxon>
        <taxon>Spermatophyta</taxon>
        <taxon>Magnoliopsida</taxon>
        <taxon>eudicotyledons</taxon>
        <taxon>Gunneridae</taxon>
        <taxon>Pentapetalae</taxon>
        <taxon>rosids</taxon>
        <taxon>fabids</taxon>
        <taxon>Fabales</taxon>
        <taxon>Fabaceae</taxon>
        <taxon>Papilionoideae</taxon>
        <taxon>50 kb inversion clade</taxon>
        <taxon>NPAAA clade</taxon>
        <taxon>indigoferoid/millettioid clade</taxon>
        <taxon>Phaseoleae</taxon>
        <taxon>Psophocarpus</taxon>
    </lineage>
</organism>
<dbReference type="EMBL" id="JAYMYS010000003">
    <property type="protein sequence ID" value="KAK7401670.1"/>
    <property type="molecule type" value="Genomic_DNA"/>
</dbReference>
<feature type="region of interest" description="Disordered" evidence="1">
    <location>
        <begin position="1"/>
        <end position="24"/>
    </location>
</feature>
<keyword evidence="3" id="KW-1185">Reference proteome</keyword>
<reference evidence="2 3" key="1">
    <citation type="submission" date="2024-01" db="EMBL/GenBank/DDBJ databases">
        <title>The genomes of 5 underutilized Papilionoideae crops provide insights into root nodulation and disease resistanc.</title>
        <authorList>
            <person name="Jiang F."/>
        </authorList>
    </citation>
    <scope>NUCLEOTIDE SEQUENCE [LARGE SCALE GENOMIC DNA]</scope>
    <source>
        <strain evidence="2">DUOXIRENSHENG_FW03</strain>
        <tissue evidence="2">Leaves</tissue>
    </source>
</reference>
<dbReference type="Proteomes" id="UP001386955">
    <property type="component" value="Unassembled WGS sequence"/>
</dbReference>
<feature type="compositionally biased region" description="Basic and acidic residues" evidence="1">
    <location>
        <begin position="13"/>
        <end position="24"/>
    </location>
</feature>
<protein>
    <submittedName>
        <fullName evidence="2">Uncharacterized protein</fullName>
    </submittedName>
</protein>
<name>A0AAN9SRV2_PSOTE</name>
<evidence type="ECO:0000313" key="3">
    <source>
        <dbReference type="Proteomes" id="UP001386955"/>
    </source>
</evidence>
<evidence type="ECO:0000313" key="2">
    <source>
        <dbReference type="EMBL" id="KAK7401670.1"/>
    </source>
</evidence>
<gene>
    <name evidence="2" type="ORF">VNO78_13334</name>
</gene>
<comment type="caution">
    <text evidence="2">The sequence shown here is derived from an EMBL/GenBank/DDBJ whole genome shotgun (WGS) entry which is preliminary data.</text>
</comment>
<evidence type="ECO:0000256" key="1">
    <source>
        <dbReference type="SAM" id="MobiDB-lite"/>
    </source>
</evidence>
<sequence length="93" mass="10744">MFKKTTSSVGKLLPEKENGKEENKIGGHILMTELSFEFLGKERHDPKHVWLNMRWSKQERCQGIVVEASSWPPNNLLSEDLSNLSMMLVNEMK</sequence>
<dbReference type="AlphaFoldDB" id="A0AAN9SRV2"/>
<accession>A0AAN9SRV2</accession>
<proteinExistence type="predicted"/>